<comment type="caution">
    <text evidence="8">The sequence shown here is derived from an EMBL/GenBank/DDBJ whole genome shotgun (WGS) entry which is preliminary data.</text>
</comment>
<dbReference type="Proteomes" id="UP001409585">
    <property type="component" value="Unassembled WGS sequence"/>
</dbReference>
<dbReference type="SUPFAM" id="SSF53383">
    <property type="entry name" value="PLP-dependent transferases"/>
    <property type="match status" value="1"/>
</dbReference>
<dbReference type="Gene3D" id="3.90.1150.10">
    <property type="entry name" value="Aspartate Aminotransferase, domain 1"/>
    <property type="match status" value="1"/>
</dbReference>
<evidence type="ECO:0000313" key="9">
    <source>
        <dbReference type="Proteomes" id="UP001409585"/>
    </source>
</evidence>
<organism evidence="8 9">
    <name type="scientific">Halioxenophilus aromaticivorans</name>
    <dbReference type="NCBI Taxonomy" id="1306992"/>
    <lineage>
        <taxon>Bacteria</taxon>
        <taxon>Pseudomonadati</taxon>
        <taxon>Pseudomonadota</taxon>
        <taxon>Gammaproteobacteria</taxon>
        <taxon>Alteromonadales</taxon>
        <taxon>Alteromonadaceae</taxon>
        <taxon>Halioxenophilus</taxon>
    </lineage>
</organism>
<dbReference type="InterPro" id="IPR049704">
    <property type="entry name" value="Aminotrans_3_PPA_site"/>
</dbReference>
<dbReference type="GO" id="GO:0047307">
    <property type="term" value="F:diaminobutyrate-pyruvate transaminase activity"/>
    <property type="evidence" value="ECO:0007669"/>
    <property type="project" value="InterPro"/>
</dbReference>
<reference evidence="9" key="1">
    <citation type="journal article" date="2019" name="Int. J. Syst. Evol. Microbiol.">
        <title>The Global Catalogue of Microorganisms (GCM) 10K type strain sequencing project: providing services to taxonomists for standard genome sequencing and annotation.</title>
        <authorList>
            <consortium name="The Broad Institute Genomics Platform"/>
            <consortium name="The Broad Institute Genome Sequencing Center for Infectious Disease"/>
            <person name="Wu L."/>
            <person name="Ma J."/>
        </authorList>
    </citation>
    <scope>NUCLEOTIDE SEQUENCE [LARGE SCALE GENOMIC DNA]</scope>
    <source>
        <strain evidence="9">JCM 19134</strain>
    </source>
</reference>
<comment type="pathway">
    <text evidence="7">Amine and polyamine biosynthesis; ectoine biosynthesis; L-ectoine from L-aspartate 4-semialdehyde: step 1/3.</text>
</comment>
<dbReference type="EMBL" id="BAABLX010000009">
    <property type="protein sequence ID" value="GAA4937730.1"/>
    <property type="molecule type" value="Genomic_DNA"/>
</dbReference>
<dbReference type="InterPro" id="IPR015422">
    <property type="entry name" value="PyrdxlP-dep_Trfase_small"/>
</dbReference>
<evidence type="ECO:0000256" key="4">
    <source>
        <dbReference type="ARBA" id="ARBA00022679"/>
    </source>
</evidence>
<dbReference type="NCBIfam" id="NF006733">
    <property type="entry name" value="PRK09264.1"/>
    <property type="match status" value="1"/>
</dbReference>
<evidence type="ECO:0000256" key="6">
    <source>
        <dbReference type="RuleBase" id="RU003560"/>
    </source>
</evidence>
<comment type="similarity">
    <text evidence="2 6">Belongs to the class-III pyridoxal-phosphate-dependent aminotransferase family.</text>
</comment>
<dbReference type="PANTHER" id="PTHR43552">
    <property type="entry name" value="DIAMINOBUTYRATE--2-OXOGLUTARATE AMINOTRANSFERASE"/>
    <property type="match status" value="1"/>
</dbReference>
<dbReference type="PANTHER" id="PTHR43552:SF2">
    <property type="entry name" value="DIAMINOBUTYRATE--2-OXOGLUTARATE TRANSAMINASE"/>
    <property type="match status" value="1"/>
</dbReference>
<dbReference type="InterPro" id="IPR005814">
    <property type="entry name" value="Aminotrans_3"/>
</dbReference>
<dbReference type="Pfam" id="PF00202">
    <property type="entry name" value="Aminotran_3"/>
    <property type="match status" value="1"/>
</dbReference>
<evidence type="ECO:0000256" key="7">
    <source>
        <dbReference type="RuleBase" id="RU365034"/>
    </source>
</evidence>
<dbReference type="InterPro" id="IPR015421">
    <property type="entry name" value="PyrdxlP-dep_Trfase_major"/>
</dbReference>
<keyword evidence="5 6" id="KW-0663">Pyridoxal phosphate</keyword>
<dbReference type="GO" id="GO:0045303">
    <property type="term" value="F:diaminobutyrate-2-oxoglutarate transaminase activity"/>
    <property type="evidence" value="ECO:0007669"/>
    <property type="project" value="UniProtKB-EC"/>
</dbReference>
<dbReference type="NCBIfam" id="TIGR00709">
    <property type="entry name" value="dat"/>
    <property type="match status" value="1"/>
</dbReference>
<keyword evidence="3 7" id="KW-0032">Aminotransferase</keyword>
<evidence type="ECO:0000256" key="3">
    <source>
        <dbReference type="ARBA" id="ARBA00022576"/>
    </source>
</evidence>
<dbReference type="RefSeq" id="WP_345419336.1">
    <property type="nucleotide sequence ID" value="NZ_AP031496.1"/>
</dbReference>
<dbReference type="GO" id="GO:0030170">
    <property type="term" value="F:pyridoxal phosphate binding"/>
    <property type="evidence" value="ECO:0007669"/>
    <property type="project" value="InterPro"/>
</dbReference>
<dbReference type="EC" id="2.6.1.76" evidence="7"/>
<comment type="catalytic activity">
    <reaction evidence="7">
        <text>L-2,4-diaminobutanoate + 2-oxoglutarate = L-aspartate 4-semialdehyde + L-glutamate</text>
        <dbReference type="Rhea" id="RHEA:11160"/>
        <dbReference type="ChEBI" id="CHEBI:16810"/>
        <dbReference type="ChEBI" id="CHEBI:29985"/>
        <dbReference type="ChEBI" id="CHEBI:58761"/>
        <dbReference type="ChEBI" id="CHEBI:537519"/>
        <dbReference type="EC" id="2.6.1.76"/>
    </reaction>
</comment>
<dbReference type="Gene3D" id="3.40.640.10">
    <property type="entry name" value="Type I PLP-dependent aspartate aminotransferase-like (Major domain)"/>
    <property type="match status" value="1"/>
</dbReference>
<dbReference type="PROSITE" id="PS00600">
    <property type="entry name" value="AA_TRANSFER_CLASS_3"/>
    <property type="match status" value="1"/>
</dbReference>
<gene>
    <name evidence="8" type="primary">ectB</name>
    <name evidence="8" type="ORF">GCM10025791_14350</name>
</gene>
<accession>A0AAV3U1K2</accession>
<proteinExistence type="inferred from homology"/>
<dbReference type="CDD" id="cd00610">
    <property type="entry name" value="OAT_like"/>
    <property type="match status" value="1"/>
</dbReference>
<dbReference type="AlphaFoldDB" id="A0AAV3U1K2"/>
<dbReference type="PIRSF" id="PIRSF000521">
    <property type="entry name" value="Transaminase_4ab_Lys_Orn"/>
    <property type="match status" value="1"/>
</dbReference>
<comment type="cofactor">
    <cofactor evidence="1 7">
        <name>pyridoxal 5'-phosphate</name>
        <dbReference type="ChEBI" id="CHEBI:597326"/>
    </cofactor>
</comment>
<evidence type="ECO:0000256" key="5">
    <source>
        <dbReference type="ARBA" id="ARBA00022898"/>
    </source>
</evidence>
<name>A0AAV3U1K2_9ALTE</name>
<comment type="function">
    <text evidence="7">Catalyzes reversively the conversion of L-aspartate beta-semialdehyde (ASA) to L-2,4-diaminobutyrate (DABA) by transamination with L-glutamate.</text>
</comment>
<dbReference type="InterPro" id="IPR012773">
    <property type="entry name" value="Ectoine_EctB"/>
</dbReference>
<dbReference type="NCBIfam" id="TIGR02407">
    <property type="entry name" value="ectoine_ectB"/>
    <property type="match status" value="1"/>
</dbReference>
<evidence type="ECO:0000313" key="8">
    <source>
        <dbReference type="EMBL" id="GAA4937730.1"/>
    </source>
</evidence>
<evidence type="ECO:0000256" key="1">
    <source>
        <dbReference type="ARBA" id="ARBA00001933"/>
    </source>
</evidence>
<evidence type="ECO:0000256" key="2">
    <source>
        <dbReference type="ARBA" id="ARBA00008954"/>
    </source>
</evidence>
<dbReference type="InterPro" id="IPR015424">
    <property type="entry name" value="PyrdxlP-dep_Trfase"/>
</dbReference>
<keyword evidence="4 7" id="KW-0808">Transferase</keyword>
<dbReference type="InterPro" id="IPR004637">
    <property type="entry name" value="Dat"/>
</dbReference>
<sequence length="445" mass="48046">MDTNDGRHVINNTESDARGYCRSFDTVFASASGAILTDTDGCEYIDFLAACGSLNYGHNDPDMSRALINHIETSGLSAGLDLYSTPKARFIESFKRLILDPRQLNYRVQFTGPTGTNAVEAALKLARKVTGRNTVMSFTNGFHGVTLGALAATGNKYNRMGEALHGVSRVPFDGYYGDDIDTTVMIEKLITDPSSGVETPAAFILETVQGEGGLNCASAAWLQKLAAIAQRHGILLIVDDIQAGCGRTGSFFSFETLGITPDMVTLSKSISGYGLPMALVLIKPELDQWQPAEHNGTFRGNTHAFVTAQVTLEKYWSNNVFQQQISGNGEIVRSHLQDLIDLIPNARLKGRGMMNGIDVGCGQLASKITKQCFAHGLVIETSGPYDEVVKVLAPLNTPETTLVNGLEILQRSVRQVTGKRPSVSPIKVDLDTQRNDVALASAINL</sequence>
<dbReference type="GO" id="GO:0019491">
    <property type="term" value="P:ectoine biosynthetic process"/>
    <property type="evidence" value="ECO:0007669"/>
    <property type="project" value="InterPro"/>
</dbReference>
<protein>
    <recommendedName>
        <fullName evidence="7">Diaminobutyrate--2-oxoglutarate transaminase</fullName>
        <ecNumber evidence="7">2.6.1.76</ecNumber>
    </recommendedName>
    <alternativeName>
        <fullName evidence="7">DABA aminotransferase</fullName>
    </alternativeName>
</protein>
<keyword evidence="9" id="KW-1185">Reference proteome</keyword>